<comment type="similarity">
    <text evidence="4">Belongs to the HepT RNase toxin family.</text>
</comment>
<sequence>MSPSDYETINRKVERIYEDLARLEKEKNLSLEEYLTDYDKQLIIERLLEKIVGRILDINYHILSKEFKILPDDYGKSFEKLGRNMNIDVSFIDEIKKSAGTRNALVHEYDDLDLTRVYSAFQKSLTQVPKYLDLILKKLDERK</sequence>
<dbReference type="InterPro" id="IPR008201">
    <property type="entry name" value="HepT-like"/>
</dbReference>
<keyword evidence="3" id="KW-0378">Hydrolase</keyword>
<name>A0A1F7YWY3_9BACT</name>
<evidence type="ECO:0000256" key="4">
    <source>
        <dbReference type="ARBA" id="ARBA00024207"/>
    </source>
</evidence>
<dbReference type="PANTHER" id="PTHR33397">
    <property type="entry name" value="UPF0331 PROTEIN YUTE"/>
    <property type="match status" value="1"/>
</dbReference>
<dbReference type="InterPro" id="IPR037038">
    <property type="entry name" value="HepT-like_sf"/>
</dbReference>
<evidence type="ECO:0000256" key="5">
    <source>
        <dbReference type="SAM" id="Coils"/>
    </source>
</evidence>
<evidence type="ECO:0008006" key="8">
    <source>
        <dbReference type="Google" id="ProtNLM"/>
    </source>
</evidence>
<keyword evidence="5" id="KW-0175">Coiled coil</keyword>
<dbReference type="GO" id="GO:0016787">
    <property type="term" value="F:hydrolase activity"/>
    <property type="evidence" value="ECO:0007669"/>
    <property type="project" value="UniProtKB-KW"/>
</dbReference>
<dbReference type="NCBIfam" id="NF047751">
    <property type="entry name" value="HepT_toxin"/>
    <property type="match status" value="1"/>
</dbReference>
<dbReference type="PANTHER" id="PTHR33397:SF3">
    <property type="entry name" value="MRNA NUCLEASE HEPT"/>
    <property type="match status" value="1"/>
</dbReference>
<reference evidence="6 7" key="1">
    <citation type="journal article" date="2016" name="Nat. Commun.">
        <title>Thousands of microbial genomes shed light on interconnected biogeochemical processes in an aquifer system.</title>
        <authorList>
            <person name="Anantharaman K."/>
            <person name="Brown C.T."/>
            <person name="Hug L.A."/>
            <person name="Sharon I."/>
            <person name="Castelle C.J."/>
            <person name="Probst A.J."/>
            <person name="Thomas B.C."/>
            <person name="Singh A."/>
            <person name="Wilkins M.J."/>
            <person name="Karaoz U."/>
            <person name="Brodie E.L."/>
            <person name="Williams K.H."/>
            <person name="Hubbard S.S."/>
            <person name="Banfield J.F."/>
        </authorList>
    </citation>
    <scope>NUCLEOTIDE SEQUENCE [LARGE SCALE GENOMIC DNA]</scope>
</reference>
<accession>A0A1F7YWY3</accession>
<keyword evidence="1" id="KW-1277">Toxin-antitoxin system</keyword>
<evidence type="ECO:0000256" key="3">
    <source>
        <dbReference type="ARBA" id="ARBA00022801"/>
    </source>
</evidence>
<evidence type="ECO:0000256" key="1">
    <source>
        <dbReference type="ARBA" id="ARBA00022649"/>
    </source>
</evidence>
<dbReference type="AlphaFoldDB" id="A0A1F7YWY3"/>
<feature type="coiled-coil region" evidence="5">
    <location>
        <begin position="6"/>
        <end position="33"/>
    </location>
</feature>
<dbReference type="EMBL" id="MGGP01000020">
    <property type="protein sequence ID" value="OGM31833.1"/>
    <property type="molecule type" value="Genomic_DNA"/>
</dbReference>
<organism evidence="6 7">
    <name type="scientific">Candidatus Woesebacteria bacterium RIFCSPHIGHO2_01_FULL_44_21</name>
    <dbReference type="NCBI Taxonomy" id="1802503"/>
    <lineage>
        <taxon>Bacteria</taxon>
        <taxon>Candidatus Woeseibacteriota</taxon>
    </lineage>
</organism>
<dbReference type="GO" id="GO:0004540">
    <property type="term" value="F:RNA nuclease activity"/>
    <property type="evidence" value="ECO:0007669"/>
    <property type="project" value="InterPro"/>
</dbReference>
<keyword evidence="2" id="KW-0540">Nuclease</keyword>
<proteinExistence type="inferred from homology"/>
<dbReference type="GO" id="GO:0110001">
    <property type="term" value="C:toxin-antitoxin complex"/>
    <property type="evidence" value="ECO:0007669"/>
    <property type="project" value="InterPro"/>
</dbReference>
<dbReference type="InterPro" id="IPR052379">
    <property type="entry name" value="Type_VII_TA_RNase"/>
</dbReference>
<protein>
    <recommendedName>
        <fullName evidence="8">DUF86 domain-containing protein</fullName>
    </recommendedName>
</protein>
<dbReference type="Pfam" id="PF01934">
    <property type="entry name" value="HepT-like"/>
    <property type="match status" value="1"/>
</dbReference>
<evidence type="ECO:0000256" key="2">
    <source>
        <dbReference type="ARBA" id="ARBA00022722"/>
    </source>
</evidence>
<gene>
    <name evidence="6" type="ORF">A2803_00935</name>
</gene>
<evidence type="ECO:0000313" key="7">
    <source>
        <dbReference type="Proteomes" id="UP000178870"/>
    </source>
</evidence>
<dbReference type="Proteomes" id="UP000178870">
    <property type="component" value="Unassembled WGS sequence"/>
</dbReference>
<comment type="caution">
    <text evidence="6">The sequence shown here is derived from an EMBL/GenBank/DDBJ whole genome shotgun (WGS) entry which is preliminary data.</text>
</comment>
<evidence type="ECO:0000313" key="6">
    <source>
        <dbReference type="EMBL" id="OGM31833.1"/>
    </source>
</evidence>
<dbReference type="Gene3D" id="1.20.120.580">
    <property type="entry name" value="bsu32300-like"/>
    <property type="match status" value="1"/>
</dbReference>